<feature type="domain" description="KHDC4/BBP-like KH-domain type I" evidence="7">
    <location>
        <begin position="185"/>
        <end position="260"/>
    </location>
</feature>
<dbReference type="Pfam" id="PF23469">
    <property type="entry name" value="KH_12"/>
    <property type="match status" value="1"/>
</dbReference>
<dbReference type="PANTHER" id="PTHR15744">
    <property type="entry name" value="BLOM7"/>
    <property type="match status" value="1"/>
</dbReference>
<evidence type="ECO:0000256" key="1">
    <source>
        <dbReference type="ARBA" id="ARBA00006093"/>
    </source>
</evidence>
<comment type="similarity">
    <text evidence="1">Belongs to the KHDC4 family.</text>
</comment>
<evidence type="ECO:0000313" key="10">
    <source>
        <dbReference type="Proteomes" id="UP000594454"/>
    </source>
</evidence>
<dbReference type="InParanoid" id="A0A7R8UTJ4"/>
<name>A0A7R8UTJ4_HERIL</name>
<evidence type="ECO:0000256" key="2">
    <source>
        <dbReference type="ARBA" id="ARBA00017795"/>
    </source>
</evidence>
<dbReference type="SUPFAM" id="SSF54791">
    <property type="entry name" value="Eukaryotic type KH-domain (KH-domain type I)"/>
    <property type="match status" value="2"/>
</dbReference>
<dbReference type="InterPro" id="IPR055256">
    <property type="entry name" value="KH_1_KHDC4/BBP-like"/>
</dbReference>
<feature type="region of interest" description="Disordered" evidence="6">
    <location>
        <begin position="566"/>
        <end position="639"/>
    </location>
</feature>
<dbReference type="OrthoDB" id="397265at2759"/>
<feature type="compositionally biased region" description="Low complexity" evidence="6">
    <location>
        <begin position="586"/>
        <end position="599"/>
    </location>
</feature>
<dbReference type="InterPro" id="IPR047890">
    <property type="entry name" value="KHDC4_KH-I_first"/>
</dbReference>
<evidence type="ECO:0000256" key="3">
    <source>
        <dbReference type="ARBA" id="ARBA00030267"/>
    </source>
</evidence>
<evidence type="ECO:0000313" key="9">
    <source>
        <dbReference type="EMBL" id="CAD7086804.1"/>
    </source>
</evidence>
<sequence>MLKTRINQFINNKVTTRPPPPIQLLQQLQPPSSGQLHEKNLKITHGKSHASDLFTADFEINDVRIAARNILTKGQTHDEIAQHSGASISTRGRYISPVEKARGISNDRPLYLFIQSDTKKSLELAIEKIKEIIANTQHSPNTVANSINRMSKFNTRPPLTMAPQQTANQANSTFIEKLMIGLEHAPPTFNVREQVIGVGGANLQYIRNETGAIATLRGRGSLFIDPVLGTESPESLHLFIEHQRFDGLQAAKQLAKNLIETLQQEVVHLQQQTSQNTQNVAISNNNSIIQQGQHVTHLNVPPPMLVPPPVIQQNSLESQANQAAIVQQNFIQQNPPPNLGGPPQTVQSQQQTIIHQQIIPQTVPIQLQQSNVVIQQPVQQQATALGNVNIPPPGIPIPIKSGQIVQFQTPPPTAPGTAHLTQPPPNIQLQHQPPAATQIVLNHPQGYQYQYIQQPVQQQDPGMQPNQVTIQHIYQPQQQIQGIVQQTQPQPQAQQIQATPTQQYITVQGSTAYMMPPPTIIHQPQASQQAPHAQVQTQITASNPNIIFQPPPQLQQVQMQVTPGFSVQNMPPALTSNTTTVATQDNSSQSNNSEESNNNNKEETKSEGDQTESPQKSPKIKTEGDSHSNDSDNESGNQNQTVSTAANVTLSVPPPQPQTIAIKHPPPSVATSITLPVTQMAPPIMAVPPPMSCVQHFVGNTLITTQPTAQTHTHQIYSQVPVSIQQITQAGQPIHVSAPNGQHFLVNATPQWQAPPPTTTLTQQSPIQHISQNGTIQNVQIATAQQIAHNGTDFRAIPPPTLVSQATSAQPGQQHPLAVAFNPQVQVQFQPQLVQQLPPPQTIEQTQMMSGHVTAAQPQQQFNMIQQQQPQISYQQTVVGTFPTQQQSQIKSILYQEQTIRLGQKRKHENDDSALLNHQPRMGMGQRDQNQPMHPNQLQQSLHQAPPMPLASHGNLPVIQTTNGSSSSNAGQDETGEQKAQSDLQQQLAQPPPPPPPPTGGAFPDNRSYYQRDMSESFGDGPIRQSFDGPLNNGGPGLRGPRFHHNNGMMGPGYPMRPPFHMPPDGNGGNFPMHRMNFGPPPPPPPSYRGDCPPNMSYGPPPRFRGQWEHTISAPCIMEFY</sequence>
<dbReference type="GO" id="GO:0003723">
    <property type="term" value="F:RNA binding"/>
    <property type="evidence" value="ECO:0007669"/>
    <property type="project" value="InterPro"/>
</dbReference>
<evidence type="ECO:0000256" key="6">
    <source>
        <dbReference type="SAM" id="MobiDB-lite"/>
    </source>
</evidence>
<dbReference type="InterPro" id="IPR031121">
    <property type="entry name" value="RIK/BLOM7"/>
</dbReference>
<accession>A0A7R8UTJ4</accession>
<keyword evidence="10" id="KW-1185">Reference proteome</keyword>
<comment type="function">
    <text evidence="4">RNA-binding protein involved in pre-mRNA splicing. Interacts with the PRP19C/Prp19 complex/NTC/Nineteen complex which is part of the spliceosome. Involved in regulating splice site selection. Binds preferentially RNA with A/C rich sequences and poly-C stretches.</text>
</comment>
<dbReference type="AlphaFoldDB" id="A0A7R8UTJ4"/>
<feature type="compositionally biased region" description="Basic and acidic residues" evidence="6">
    <location>
        <begin position="620"/>
        <end position="630"/>
    </location>
</feature>
<dbReference type="InterPro" id="IPR036612">
    <property type="entry name" value="KH_dom_type_1_sf"/>
</dbReference>
<feature type="domain" description="ATP-dependent RNA helicase PRP5/DDX46/KHDC4 KH" evidence="8">
    <location>
        <begin position="56"/>
        <end position="138"/>
    </location>
</feature>
<evidence type="ECO:0000259" key="7">
    <source>
        <dbReference type="Pfam" id="PF22675"/>
    </source>
</evidence>
<feature type="coiled-coil region" evidence="5">
    <location>
        <begin position="245"/>
        <end position="279"/>
    </location>
</feature>
<feature type="region of interest" description="Disordered" evidence="6">
    <location>
        <begin position="903"/>
        <end position="1043"/>
    </location>
</feature>
<dbReference type="InterPro" id="IPR056149">
    <property type="entry name" value="PRP5/DDX46/KHDC4_KH"/>
</dbReference>
<dbReference type="Pfam" id="PF22675">
    <property type="entry name" value="KH-I_KHDC4-BBP"/>
    <property type="match status" value="1"/>
</dbReference>
<protein>
    <recommendedName>
        <fullName evidence="2">KH homology domain-containing protein 4</fullName>
    </recommendedName>
    <alternativeName>
        <fullName evidence="3">Brings lots of money 7</fullName>
    </alternativeName>
</protein>
<dbReference type="EMBL" id="LR899012">
    <property type="protein sequence ID" value="CAD7086804.1"/>
    <property type="molecule type" value="Genomic_DNA"/>
</dbReference>
<feature type="compositionally biased region" description="Polar residues" evidence="6">
    <location>
        <begin position="958"/>
        <end position="989"/>
    </location>
</feature>
<organism evidence="9 10">
    <name type="scientific">Hermetia illucens</name>
    <name type="common">Black soldier fly</name>
    <dbReference type="NCBI Taxonomy" id="343691"/>
    <lineage>
        <taxon>Eukaryota</taxon>
        <taxon>Metazoa</taxon>
        <taxon>Ecdysozoa</taxon>
        <taxon>Arthropoda</taxon>
        <taxon>Hexapoda</taxon>
        <taxon>Insecta</taxon>
        <taxon>Pterygota</taxon>
        <taxon>Neoptera</taxon>
        <taxon>Endopterygota</taxon>
        <taxon>Diptera</taxon>
        <taxon>Brachycera</taxon>
        <taxon>Stratiomyomorpha</taxon>
        <taxon>Stratiomyidae</taxon>
        <taxon>Hermetiinae</taxon>
        <taxon>Hermetia</taxon>
    </lineage>
</organism>
<dbReference type="GO" id="GO:0005634">
    <property type="term" value="C:nucleus"/>
    <property type="evidence" value="ECO:0007669"/>
    <property type="project" value="InterPro"/>
</dbReference>
<proteinExistence type="inferred from homology"/>
<evidence type="ECO:0000259" key="8">
    <source>
        <dbReference type="Pfam" id="PF23469"/>
    </source>
</evidence>
<gene>
    <name evidence="9" type="ORF">HERILL_LOCUS9548</name>
</gene>
<evidence type="ECO:0000256" key="4">
    <source>
        <dbReference type="ARBA" id="ARBA00045732"/>
    </source>
</evidence>
<dbReference type="CDD" id="cd22385">
    <property type="entry name" value="KH-I_KHDC4_rpt1"/>
    <property type="match status" value="1"/>
</dbReference>
<dbReference type="Gene3D" id="3.30.1370.10">
    <property type="entry name" value="K Homology domain, type 1"/>
    <property type="match status" value="2"/>
</dbReference>
<reference evidence="9 10" key="1">
    <citation type="submission" date="2020-11" db="EMBL/GenBank/DDBJ databases">
        <authorList>
            <person name="Wallbank WR R."/>
            <person name="Pardo Diaz C."/>
            <person name="Kozak K."/>
            <person name="Martin S."/>
            <person name="Jiggins C."/>
            <person name="Moest M."/>
            <person name="Warren A I."/>
            <person name="Generalovic N T."/>
            <person name="Byers J.R.P. K."/>
            <person name="Montejo-Kovacevich G."/>
            <person name="Yen C E."/>
        </authorList>
    </citation>
    <scope>NUCLEOTIDE SEQUENCE [LARGE SCALE GENOMIC DNA]</scope>
</reference>
<feature type="region of interest" description="Disordered" evidence="6">
    <location>
        <begin position="1"/>
        <end position="20"/>
    </location>
</feature>
<dbReference type="PANTHER" id="PTHR15744:SF0">
    <property type="entry name" value="KH HOMOLOGY DOMAIN-CONTAINING PROTEIN 4"/>
    <property type="match status" value="1"/>
</dbReference>
<dbReference type="InterPro" id="IPR047889">
    <property type="entry name" value="KHDC4_KH-I_second"/>
</dbReference>
<dbReference type="CDD" id="cd22386">
    <property type="entry name" value="KH-I_KHDC4_rpt2"/>
    <property type="match status" value="1"/>
</dbReference>
<evidence type="ECO:0000256" key="5">
    <source>
        <dbReference type="SAM" id="Coils"/>
    </source>
</evidence>
<dbReference type="Proteomes" id="UP000594454">
    <property type="component" value="Chromosome 4"/>
</dbReference>
<dbReference type="FunFam" id="3.30.1370.10:FF:000037">
    <property type="entry name" value="KH domain protein"/>
    <property type="match status" value="1"/>
</dbReference>
<keyword evidence="5" id="KW-0175">Coiled coil</keyword>
<feature type="compositionally biased region" description="Pro residues" evidence="6">
    <location>
        <begin position="990"/>
        <end position="999"/>
    </location>
</feature>
<feature type="compositionally biased region" description="Polar residues" evidence="6">
    <location>
        <begin position="927"/>
        <end position="943"/>
    </location>
</feature>
<feature type="compositionally biased region" description="Polar residues" evidence="6">
    <location>
        <begin position="566"/>
        <end position="585"/>
    </location>
</feature>
<feature type="compositionally biased region" description="Polar residues" evidence="6">
    <location>
        <begin position="1"/>
        <end position="15"/>
    </location>
</feature>